<name>A0A160TCP5_9ZZZZ</name>
<accession>A0A160TCP5</accession>
<dbReference type="GO" id="GO:0005886">
    <property type="term" value="C:plasma membrane"/>
    <property type="evidence" value="ECO:0007669"/>
    <property type="project" value="InterPro"/>
</dbReference>
<dbReference type="InterPro" id="IPR051474">
    <property type="entry name" value="Anti-sigma-K/W_factor"/>
</dbReference>
<keyword evidence="1" id="KW-1133">Transmembrane helix</keyword>
<keyword evidence="1" id="KW-0812">Transmembrane</keyword>
<proteinExistence type="predicted"/>
<dbReference type="PANTHER" id="PTHR37461">
    <property type="entry name" value="ANTI-SIGMA-K FACTOR RSKA"/>
    <property type="match status" value="1"/>
</dbReference>
<dbReference type="PANTHER" id="PTHR37461:SF1">
    <property type="entry name" value="ANTI-SIGMA-K FACTOR RSKA"/>
    <property type="match status" value="1"/>
</dbReference>
<evidence type="ECO:0000256" key="1">
    <source>
        <dbReference type="SAM" id="Phobius"/>
    </source>
</evidence>
<sequence>MINADDKNALALEYVLGTLRGEEREAFAKQLRSDDSLMQAVRYWEQSLMPAPESVPSLAPNPDTFAKIQARINNNEQSTAQEKSVTFWEKLLPWKIVTGAAFAMLLLMSGLLLNNSINQNVGLNADYVAVLVDNNDAPILTALTSSNGKTLWLKWEDWQAPQDHSLQLWAKSRRDGQIRPLLVFNNREQKEIQIDEATLRLIRDSSDLIITKEEQGGSPLDEPSDIVIAKGVCIRLAITKDSA</sequence>
<evidence type="ECO:0000259" key="2">
    <source>
        <dbReference type="Pfam" id="PF10099"/>
    </source>
</evidence>
<dbReference type="Pfam" id="PF10099">
    <property type="entry name" value="RskA_C"/>
    <property type="match status" value="1"/>
</dbReference>
<dbReference type="InterPro" id="IPR018764">
    <property type="entry name" value="RskA_C"/>
</dbReference>
<dbReference type="GO" id="GO:0006417">
    <property type="term" value="P:regulation of translation"/>
    <property type="evidence" value="ECO:0007669"/>
    <property type="project" value="TreeGrafter"/>
</dbReference>
<dbReference type="GO" id="GO:0016989">
    <property type="term" value="F:sigma factor antagonist activity"/>
    <property type="evidence" value="ECO:0007669"/>
    <property type="project" value="TreeGrafter"/>
</dbReference>
<protein>
    <recommendedName>
        <fullName evidence="2">Anti-sigma K factor RskA C-terminal domain-containing protein</fullName>
    </recommendedName>
</protein>
<reference evidence="3" key="1">
    <citation type="submission" date="2015-10" db="EMBL/GenBank/DDBJ databases">
        <authorList>
            <person name="Gilbert D.G."/>
        </authorList>
    </citation>
    <scope>NUCLEOTIDE SEQUENCE</scope>
</reference>
<dbReference type="EMBL" id="CZQC01000041">
    <property type="protein sequence ID" value="CUS41378.1"/>
    <property type="molecule type" value="Genomic_DNA"/>
</dbReference>
<feature type="domain" description="Anti-sigma K factor RskA C-terminal" evidence="2">
    <location>
        <begin position="98"/>
        <end position="224"/>
    </location>
</feature>
<evidence type="ECO:0000313" key="3">
    <source>
        <dbReference type="EMBL" id="CUS41378.1"/>
    </source>
</evidence>
<gene>
    <name evidence="3" type="ORF">MGWOODY_Tha1779</name>
</gene>
<organism evidence="3">
    <name type="scientific">hydrothermal vent metagenome</name>
    <dbReference type="NCBI Taxonomy" id="652676"/>
    <lineage>
        <taxon>unclassified sequences</taxon>
        <taxon>metagenomes</taxon>
        <taxon>ecological metagenomes</taxon>
    </lineage>
</organism>
<dbReference type="AlphaFoldDB" id="A0A160TCP5"/>
<keyword evidence="1" id="KW-0472">Membrane</keyword>
<feature type="transmembrane region" description="Helical" evidence="1">
    <location>
        <begin position="92"/>
        <end position="113"/>
    </location>
</feature>